<feature type="domain" description="DUF4166" evidence="1">
    <location>
        <begin position="20"/>
        <end position="177"/>
    </location>
</feature>
<dbReference type="Pfam" id="PF13761">
    <property type="entry name" value="DUF4166"/>
    <property type="match status" value="1"/>
</dbReference>
<reference evidence="2 3" key="1">
    <citation type="submission" date="2018-07" db="EMBL/GenBank/DDBJ databases">
        <title>Dyella monticola sp. nov. and Dyella psychrodurans sp. nov. isolated from monsoon evergreen broad-leaved forest soil of Dinghu Mountain, China.</title>
        <authorList>
            <person name="Gao Z."/>
            <person name="Qiu L."/>
        </authorList>
    </citation>
    <scope>NUCLEOTIDE SEQUENCE [LARGE SCALE GENOMIC DNA]</scope>
    <source>
        <strain evidence="2 3">4G-K06</strain>
    </source>
</reference>
<proteinExistence type="predicted"/>
<dbReference type="InterPro" id="IPR025311">
    <property type="entry name" value="DUF4166"/>
</dbReference>
<keyword evidence="3" id="KW-1185">Reference proteome</keyword>
<dbReference type="RefSeq" id="WP_115497544.1">
    <property type="nucleotide sequence ID" value="NZ_QRBE01000022.1"/>
</dbReference>
<name>A0A370WRP1_9GAMM</name>
<accession>A0A370WRP1</accession>
<comment type="caution">
    <text evidence="2">The sequence shown here is derived from an EMBL/GenBank/DDBJ whole genome shotgun (WGS) entry which is preliminary data.</text>
</comment>
<sequence>MESSDALFPGLLGSAAWQALPEPVQRMHGWAAHVAARGEADVEGAHNPLARWLRKLLGLPSPGTNQALEFFIERRGSQETWTRRFAHGEMRSVLDRGTDRTQLIERLGPVTLRFVLHHDAGGIDWHLHRVSAFGLPVPRAWAGAVQSRSSAHQGRYAFAIDTQLPLVGRLVAYRGWLEITHDD</sequence>
<organism evidence="2 3">
    <name type="scientific">Dyella monticola</name>
    <dbReference type="NCBI Taxonomy" id="1927958"/>
    <lineage>
        <taxon>Bacteria</taxon>
        <taxon>Pseudomonadati</taxon>
        <taxon>Pseudomonadota</taxon>
        <taxon>Gammaproteobacteria</taxon>
        <taxon>Lysobacterales</taxon>
        <taxon>Rhodanobacteraceae</taxon>
        <taxon>Dyella</taxon>
    </lineage>
</organism>
<dbReference type="Proteomes" id="UP000254258">
    <property type="component" value="Unassembled WGS sequence"/>
</dbReference>
<gene>
    <name evidence="2" type="ORF">DWU98_20865</name>
</gene>
<dbReference type="AlphaFoldDB" id="A0A370WRP1"/>
<protein>
    <submittedName>
        <fullName evidence="2">DUF4166 domain-containing protein</fullName>
    </submittedName>
</protein>
<dbReference type="OrthoDB" id="528778at2"/>
<dbReference type="EMBL" id="QRBE01000022">
    <property type="protein sequence ID" value="RDS78839.1"/>
    <property type="molecule type" value="Genomic_DNA"/>
</dbReference>
<evidence type="ECO:0000313" key="2">
    <source>
        <dbReference type="EMBL" id="RDS78839.1"/>
    </source>
</evidence>
<evidence type="ECO:0000313" key="3">
    <source>
        <dbReference type="Proteomes" id="UP000254258"/>
    </source>
</evidence>
<evidence type="ECO:0000259" key="1">
    <source>
        <dbReference type="Pfam" id="PF13761"/>
    </source>
</evidence>